<protein>
    <submittedName>
        <fullName evidence="1">Uncharacterized protein</fullName>
    </submittedName>
</protein>
<sequence>MEHLSPGAVTTEPVPGSTRSRCSEQAARRRGERPRPPSRGARAQQQRPGTARVDTLDRHRLRTPTPTTGRNPTVEKNPSFVRTSRSLSCHYTAKTYREQKPSGRLMEKTQDIPEFFKCKHDLVGDNFLRLSGGLSGSEDHHLVSQMVQRLTLRTKPPDRAWLSQQSADLLHLLAVPAA</sequence>
<proteinExistence type="predicted"/>
<gene>
    <name evidence="1" type="ORF">MRATA1EN3_LOCUS7358</name>
</gene>
<evidence type="ECO:0000313" key="2">
    <source>
        <dbReference type="Proteomes" id="UP001162501"/>
    </source>
</evidence>
<accession>A0ACB0E674</accession>
<organism evidence="1 2">
    <name type="scientific">Rangifer tarandus platyrhynchus</name>
    <name type="common">Svalbard reindeer</name>
    <dbReference type="NCBI Taxonomy" id="3082113"/>
    <lineage>
        <taxon>Eukaryota</taxon>
        <taxon>Metazoa</taxon>
        <taxon>Chordata</taxon>
        <taxon>Craniata</taxon>
        <taxon>Vertebrata</taxon>
        <taxon>Euteleostomi</taxon>
        <taxon>Mammalia</taxon>
        <taxon>Eutheria</taxon>
        <taxon>Laurasiatheria</taxon>
        <taxon>Artiodactyla</taxon>
        <taxon>Ruminantia</taxon>
        <taxon>Pecora</taxon>
        <taxon>Cervidae</taxon>
        <taxon>Odocoileinae</taxon>
        <taxon>Rangifer</taxon>
    </lineage>
</organism>
<dbReference type="EMBL" id="OX596100">
    <property type="protein sequence ID" value="CAI9696145.1"/>
    <property type="molecule type" value="Genomic_DNA"/>
</dbReference>
<evidence type="ECO:0000313" key="1">
    <source>
        <dbReference type="EMBL" id="CAI9696145.1"/>
    </source>
</evidence>
<reference evidence="1" key="1">
    <citation type="submission" date="2023-05" db="EMBL/GenBank/DDBJ databases">
        <authorList>
            <consortium name="ELIXIR-Norway"/>
        </authorList>
    </citation>
    <scope>NUCLEOTIDE SEQUENCE</scope>
</reference>
<name>A0ACB0E674_RANTA</name>
<dbReference type="Proteomes" id="UP001162501">
    <property type="component" value="Chromosome 16"/>
</dbReference>